<sequence length="565" mass="61980">MKTSRLGAICAWLAVQGPAGFVICLPSGTANIVDLGYAVHQGSYNVSLLFILIQSISLSASDKSGIFYSMNIRYAEPPLRWSPPTFPRTINRTVDDGGVQRICPQSFPRWILQPRAEAAGIPVETLVNILMSDQRMTEDCLFLDVYVPSTILAQKDNVRSRSAVMVWIHGGGYDIGYKDQAPFDTPGGLLARSQFDDQEGVIFISINYRLGMFGFLYDESADMVGNAGLWDQRLALEWVQQYVHLFGGDKNRVTIVGESAGGGSVLHQVTAFGGKGNAPFTAAISQSPAVFITANASEIWDTTVAEASLVTGAEITTVQQLRQLNSSTLIKINQAAVFGSDYGVFTYGPLVDQVFVPDLAGVLLLNGKFYHGIKVMTGYNKNESGLFNPIIKTNEELVSFLQSTYPMSDSARDFVLSDLYPNILDGTYGYTTQADRTRVLIDDMIFTCNTHFLDTAFQEISYGYRFEYPPGLHGQDLAWTFFVDEDPAVSPELAITMQRYFANFAMTGNPNGKATGNLPQFPLYGKNATLATFGINGVGVAHDAAVNPRCDFWQKGTFRSMELTI</sequence>
<keyword evidence="2" id="KW-1185">Reference proteome</keyword>
<evidence type="ECO:0000313" key="2">
    <source>
        <dbReference type="Proteomes" id="UP001148629"/>
    </source>
</evidence>
<reference evidence="1" key="1">
    <citation type="submission" date="2022-08" db="EMBL/GenBank/DDBJ databases">
        <title>Genome Sequence of Fusarium decemcellulare.</title>
        <authorList>
            <person name="Buettner E."/>
        </authorList>
    </citation>
    <scope>NUCLEOTIDE SEQUENCE</scope>
    <source>
        <strain evidence="1">Babe19</strain>
    </source>
</reference>
<name>A0ACC1SRK9_9HYPO</name>
<dbReference type="Proteomes" id="UP001148629">
    <property type="component" value="Unassembled WGS sequence"/>
</dbReference>
<accession>A0ACC1SRK9</accession>
<gene>
    <name evidence="1" type="ORF">NM208_g2766</name>
</gene>
<proteinExistence type="predicted"/>
<protein>
    <submittedName>
        <fullName evidence="1">Uncharacterized protein</fullName>
    </submittedName>
</protein>
<comment type="caution">
    <text evidence="1">The sequence shown here is derived from an EMBL/GenBank/DDBJ whole genome shotgun (WGS) entry which is preliminary data.</text>
</comment>
<dbReference type="EMBL" id="JANRMS010000172">
    <property type="protein sequence ID" value="KAJ3544946.1"/>
    <property type="molecule type" value="Genomic_DNA"/>
</dbReference>
<organism evidence="1 2">
    <name type="scientific">Fusarium decemcellulare</name>
    <dbReference type="NCBI Taxonomy" id="57161"/>
    <lineage>
        <taxon>Eukaryota</taxon>
        <taxon>Fungi</taxon>
        <taxon>Dikarya</taxon>
        <taxon>Ascomycota</taxon>
        <taxon>Pezizomycotina</taxon>
        <taxon>Sordariomycetes</taxon>
        <taxon>Hypocreomycetidae</taxon>
        <taxon>Hypocreales</taxon>
        <taxon>Nectriaceae</taxon>
        <taxon>Fusarium</taxon>
        <taxon>Fusarium decemcellulare species complex</taxon>
    </lineage>
</organism>
<evidence type="ECO:0000313" key="1">
    <source>
        <dbReference type="EMBL" id="KAJ3544946.1"/>
    </source>
</evidence>